<dbReference type="RefSeq" id="WP_379185989.1">
    <property type="nucleotide sequence ID" value="NZ_JBHSOW010000001.1"/>
</dbReference>
<name>A0ABW0VRP8_9BACL</name>
<dbReference type="EMBL" id="JBHSOW010000001">
    <property type="protein sequence ID" value="MFC5647549.1"/>
    <property type="molecule type" value="Genomic_DNA"/>
</dbReference>
<protein>
    <submittedName>
        <fullName evidence="1">Uncharacterized protein</fullName>
    </submittedName>
</protein>
<sequence length="142" mass="16849">MFEAISRSDSIAIARSFGEQRADSLFLNKENKNFKRGLFNIKEARLIVWRQLPFEYGDIFQPKTPAIDQRFFYVAIEMQVYREDQYFLNGNNYMLISTAAQSGQRIIVRFQHLPLDRLIRDGYGFGTLDEKTYSQRRWAFLN</sequence>
<evidence type="ECO:0000313" key="1">
    <source>
        <dbReference type="EMBL" id="MFC5647549.1"/>
    </source>
</evidence>
<evidence type="ECO:0000313" key="2">
    <source>
        <dbReference type="Proteomes" id="UP001596047"/>
    </source>
</evidence>
<gene>
    <name evidence="1" type="ORF">ACFPYJ_00080</name>
</gene>
<dbReference type="Proteomes" id="UP001596047">
    <property type="component" value="Unassembled WGS sequence"/>
</dbReference>
<comment type="caution">
    <text evidence="1">The sequence shown here is derived from an EMBL/GenBank/DDBJ whole genome shotgun (WGS) entry which is preliminary data.</text>
</comment>
<organism evidence="1 2">
    <name type="scientific">Paenibacillus solisilvae</name>
    <dbReference type="NCBI Taxonomy" id="2486751"/>
    <lineage>
        <taxon>Bacteria</taxon>
        <taxon>Bacillati</taxon>
        <taxon>Bacillota</taxon>
        <taxon>Bacilli</taxon>
        <taxon>Bacillales</taxon>
        <taxon>Paenibacillaceae</taxon>
        <taxon>Paenibacillus</taxon>
    </lineage>
</organism>
<accession>A0ABW0VRP8</accession>
<reference evidence="2" key="1">
    <citation type="journal article" date="2019" name="Int. J. Syst. Evol. Microbiol.">
        <title>The Global Catalogue of Microorganisms (GCM) 10K type strain sequencing project: providing services to taxonomists for standard genome sequencing and annotation.</title>
        <authorList>
            <consortium name="The Broad Institute Genomics Platform"/>
            <consortium name="The Broad Institute Genome Sequencing Center for Infectious Disease"/>
            <person name="Wu L."/>
            <person name="Ma J."/>
        </authorList>
    </citation>
    <scope>NUCLEOTIDE SEQUENCE [LARGE SCALE GENOMIC DNA]</scope>
    <source>
        <strain evidence="2">CGMCC 1.3240</strain>
    </source>
</reference>
<proteinExistence type="predicted"/>
<keyword evidence="2" id="KW-1185">Reference proteome</keyword>